<keyword evidence="2" id="KW-1185">Reference proteome</keyword>
<dbReference type="Proteomes" id="UP000601435">
    <property type="component" value="Unassembled WGS sequence"/>
</dbReference>
<evidence type="ECO:0000313" key="1">
    <source>
        <dbReference type="EMBL" id="CAE7836701.1"/>
    </source>
</evidence>
<dbReference type="InterPro" id="IPR016119">
    <property type="entry name" value="Br/Cl_peroxidase_C"/>
</dbReference>
<protein>
    <recommendedName>
        <fullName evidence="3">Vanadium-dependent haloperoxidase</fullName>
    </recommendedName>
</protein>
<dbReference type="OrthoDB" id="4253at2759"/>
<dbReference type="InterPro" id="IPR052559">
    <property type="entry name" value="V-haloperoxidase"/>
</dbReference>
<dbReference type="InterPro" id="IPR036938">
    <property type="entry name" value="PAP2/HPO_sf"/>
</dbReference>
<dbReference type="AlphaFoldDB" id="A0A812ZSA7"/>
<proteinExistence type="predicted"/>
<accession>A0A812ZSA7</accession>
<feature type="non-terminal residue" evidence="1">
    <location>
        <position position="1"/>
    </location>
</feature>
<evidence type="ECO:0008006" key="3">
    <source>
        <dbReference type="Google" id="ProtNLM"/>
    </source>
</evidence>
<comment type="caution">
    <text evidence="1">The sequence shown here is derived from an EMBL/GenBank/DDBJ whole genome shotgun (WGS) entry which is preliminary data.</text>
</comment>
<reference evidence="1" key="1">
    <citation type="submission" date="2021-02" db="EMBL/GenBank/DDBJ databases">
        <authorList>
            <person name="Dougan E. K."/>
            <person name="Rhodes N."/>
            <person name="Thang M."/>
            <person name="Chan C."/>
        </authorList>
    </citation>
    <scope>NUCLEOTIDE SEQUENCE</scope>
</reference>
<dbReference type="EMBL" id="CAJNJA010049334">
    <property type="protein sequence ID" value="CAE7836701.1"/>
    <property type="molecule type" value="Genomic_DNA"/>
</dbReference>
<evidence type="ECO:0000313" key="2">
    <source>
        <dbReference type="Proteomes" id="UP000601435"/>
    </source>
</evidence>
<dbReference type="Gene3D" id="1.10.606.10">
    <property type="entry name" value="Vanadium-containing Chloroperoxidase, domain 2"/>
    <property type="match status" value="1"/>
</dbReference>
<sequence>MALLRDVPFAEYSTNPTVQMVLRNLNKFPSKTSAPTVSGSITAQTLFRGSGPGEDVGPYISQFLYKSYNYGAMPIEQMYNENLDPTNMLDMNGWLAVQNGEDPGSVVTKRRAYTASGRVLGSIVHSDPAFQCYYAAALIALQQGVETEGYTTNQISTAWMTTGPPDLFTSVAHVAAGALRTAWLQKWGITMRIRPEVFAQRYELARKRADLLDKRTGVPGLAELKAHVETASELLEAVLADNKARVGEETALLAVQYPEGSPTHPSLPAGHAVIAGACVTVLKAMLKTFDDDAATIETKWVDSGRTAVHAIDGTALLDYTAADAREMTVNGELNKLASNVALGRDFAGVHYRADGDGGLRVGEDYAISYLAEKIHTYREASKKYDLFQGWVLKKFDGSVVAITRKGVRPLGHRRHRRGVSG</sequence>
<gene>
    <name evidence="1" type="ORF">SNEC2469_LOCUS25187</name>
</gene>
<dbReference type="PANTHER" id="PTHR34599:SF1">
    <property type="entry name" value="PHOSPHATIDIC ACID PHOSPHATASE TYPE 2_HALOPEROXIDASE DOMAIN-CONTAINING PROTEIN"/>
    <property type="match status" value="1"/>
</dbReference>
<dbReference type="PANTHER" id="PTHR34599">
    <property type="entry name" value="PEROXIDASE-RELATED"/>
    <property type="match status" value="1"/>
</dbReference>
<dbReference type="GO" id="GO:0004601">
    <property type="term" value="F:peroxidase activity"/>
    <property type="evidence" value="ECO:0007669"/>
    <property type="project" value="InterPro"/>
</dbReference>
<organism evidence="1 2">
    <name type="scientific">Symbiodinium necroappetens</name>
    <dbReference type="NCBI Taxonomy" id="1628268"/>
    <lineage>
        <taxon>Eukaryota</taxon>
        <taxon>Sar</taxon>
        <taxon>Alveolata</taxon>
        <taxon>Dinophyceae</taxon>
        <taxon>Suessiales</taxon>
        <taxon>Symbiodiniaceae</taxon>
        <taxon>Symbiodinium</taxon>
    </lineage>
</organism>
<name>A0A812ZSA7_9DINO</name>
<dbReference type="SUPFAM" id="SSF48317">
    <property type="entry name" value="Acid phosphatase/Vanadium-dependent haloperoxidase"/>
    <property type="match status" value="1"/>
</dbReference>